<evidence type="ECO:0000259" key="1">
    <source>
        <dbReference type="Pfam" id="PF03551"/>
    </source>
</evidence>
<dbReference type="PANTHER" id="PTHR33169">
    <property type="entry name" value="PADR-FAMILY TRANSCRIPTIONAL REGULATOR"/>
    <property type="match status" value="1"/>
</dbReference>
<dbReference type="RefSeq" id="WP_120762793.1">
    <property type="nucleotide sequence ID" value="NZ_CP032630.1"/>
</dbReference>
<dbReference type="InterPro" id="IPR052509">
    <property type="entry name" value="Metal_resp_DNA-bind_regulator"/>
</dbReference>
<dbReference type="Pfam" id="PF03551">
    <property type="entry name" value="PadR"/>
    <property type="match status" value="1"/>
</dbReference>
<dbReference type="EMBL" id="CP032630">
    <property type="protein sequence ID" value="AYF98446.1"/>
    <property type="molecule type" value="Genomic_DNA"/>
</dbReference>
<keyword evidence="3" id="KW-1185">Reference proteome</keyword>
<dbReference type="InterPro" id="IPR036390">
    <property type="entry name" value="WH_DNA-bd_sf"/>
</dbReference>
<dbReference type="InterPro" id="IPR036388">
    <property type="entry name" value="WH-like_DNA-bd_sf"/>
</dbReference>
<dbReference type="Proteomes" id="UP000278886">
    <property type="component" value="Chromosome"/>
</dbReference>
<gene>
    <name evidence="2" type="ORF">D7I47_09385</name>
</gene>
<protein>
    <submittedName>
        <fullName evidence="2">PadR family transcriptional regulator</fullName>
    </submittedName>
</protein>
<dbReference type="PANTHER" id="PTHR33169:SF14">
    <property type="entry name" value="TRANSCRIPTIONAL REGULATOR RV3488"/>
    <property type="match status" value="1"/>
</dbReference>
<dbReference type="Gene3D" id="1.10.10.10">
    <property type="entry name" value="Winged helix-like DNA-binding domain superfamily/Winged helix DNA-binding domain"/>
    <property type="match status" value="1"/>
</dbReference>
<dbReference type="AlphaFoldDB" id="A0A387BBC4"/>
<reference evidence="3" key="1">
    <citation type="submission" date="2018-09" db="EMBL/GenBank/DDBJ databases">
        <title>Genome sequencing of strain 2DFWR-13.</title>
        <authorList>
            <person name="Heo J."/>
            <person name="Kim S.-J."/>
            <person name="Kwon S.-W."/>
        </authorList>
    </citation>
    <scope>NUCLEOTIDE SEQUENCE [LARGE SCALE GENOMIC DNA]</scope>
    <source>
        <strain evidence="3">2DFWR-13</strain>
    </source>
</reference>
<proteinExistence type="predicted"/>
<accession>A0A387BBC4</accession>
<dbReference type="KEGG" id="lyd:D7I47_09385"/>
<feature type="domain" description="Transcription regulator PadR N-terminal" evidence="1">
    <location>
        <begin position="23"/>
        <end position="78"/>
    </location>
</feature>
<sequence length="109" mass="11765">MEQLSRLTPATADVLAVLLEAGEPSWGLRIVRATERPAGSVYPILERLERAGWISSAWEDDPERSGPRRRLYELTPDGIPAAQAAVAHVRRPRATASPSTVVRLAGGVA</sequence>
<evidence type="ECO:0000313" key="2">
    <source>
        <dbReference type="EMBL" id="AYF98446.1"/>
    </source>
</evidence>
<dbReference type="InterPro" id="IPR005149">
    <property type="entry name" value="Tscrpt_reg_PadR_N"/>
</dbReference>
<evidence type="ECO:0000313" key="3">
    <source>
        <dbReference type="Proteomes" id="UP000278886"/>
    </source>
</evidence>
<name>A0A387BBC4_9MICO</name>
<organism evidence="2 3">
    <name type="scientific">Protaetiibacter intestinalis</name>
    <dbReference type="NCBI Taxonomy" id="2419774"/>
    <lineage>
        <taxon>Bacteria</taxon>
        <taxon>Bacillati</taxon>
        <taxon>Actinomycetota</taxon>
        <taxon>Actinomycetes</taxon>
        <taxon>Micrococcales</taxon>
        <taxon>Microbacteriaceae</taxon>
        <taxon>Protaetiibacter</taxon>
    </lineage>
</organism>
<dbReference type="SUPFAM" id="SSF46785">
    <property type="entry name" value="Winged helix' DNA-binding domain"/>
    <property type="match status" value="1"/>
</dbReference>
<dbReference type="OrthoDB" id="122286at2"/>